<proteinExistence type="predicted"/>
<dbReference type="EMBL" id="JAAZON010000182">
    <property type="protein sequence ID" value="NMC62383.1"/>
    <property type="molecule type" value="Genomic_DNA"/>
</dbReference>
<protein>
    <recommendedName>
        <fullName evidence="3">Sulfotransferase family protein</fullName>
    </recommendedName>
</protein>
<comment type="caution">
    <text evidence="1">The sequence shown here is derived from an EMBL/GenBank/DDBJ whole genome shotgun (WGS) entry which is preliminary data.</text>
</comment>
<evidence type="ECO:0008006" key="3">
    <source>
        <dbReference type="Google" id="ProtNLM"/>
    </source>
</evidence>
<accession>A0A7X9IIT4</accession>
<evidence type="ECO:0000313" key="2">
    <source>
        <dbReference type="Proteomes" id="UP000524246"/>
    </source>
</evidence>
<dbReference type="InterPro" id="IPR027417">
    <property type="entry name" value="P-loop_NTPase"/>
</dbReference>
<dbReference type="SUPFAM" id="SSF52540">
    <property type="entry name" value="P-loop containing nucleoside triphosphate hydrolases"/>
    <property type="match status" value="1"/>
</dbReference>
<reference evidence="1 2" key="1">
    <citation type="journal article" date="2020" name="Biotechnol. Biofuels">
        <title>New insights from the biogas microbiome by comprehensive genome-resolved metagenomics of nearly 1600 species originating from multiple anaerobic digesters.</title>
        <authorList>
            <person name="Campanaro S."/>
            <person name="Treu L."/>
            <person name="Rodriguez-R L.M."/>
            <person name="Kovalovszki A."/>
            <person name="Ziels R.M."/>
            <person name="Maus I."/>
            <person name="Zhu X."/>
            <person name="Kougias P.G."/>
            <person name="Basile A."/>
            <person name="Luo G."/>
            <person name="Schluter A."/>
            <person name="Konstantinidis K.T."/>
            <person name="Angelidaki I."/>
        </authorList>
    </citation>
    <scope>NUCLEOTIDE SEQUENCE [LARGE SCALE GENOMIC DNA]</scope>
    <source>
        <strain evidence="1">AS27yjCOA_65</strain>
    </source>
</reference>
<dbReference type="Proteomes" id="UP000524246">
    <property type="component" value="Unassembled WGS sequence"/>
</dbReference>
<name>A0A7X9IIT4_9DELT</name>
<sequence length="258" mass="30254">MERYKLSNNTVHLVPPLIFLSLPRCAGLSFAELFAAEFRRLLIDPKVIFIPAIKKGSVGLSDIKISDLVNKEWKILFDTMPFGFAEQIFHFEKEPFNFCCLREPIARGFSHYYFYAYPNPDRKADMIKEFYSNPRSREMLYFIFNSMTVYMSGMKYVFQGRVEKEALEICLNRAKRHLDLLGVFGFLDEIEDFIKLFNSLNPYSLSIDCGKMPKLNEGFYKETIDPCLMPLIEEIAAYDIQLYDYAKKSFTMRFSHLL</sequence>
<evidence type="ECO:0000313" key="1">
    <source>
        <dbReference type="EMBL" id="NMC62383.1"/>
    </source>
</evidence>
<dbReference type="Gene3D" id="3.40.50.300">
    <property type="entry name" value="P-loop containing nucleotide triphosphate hydrolases"/>
    <property type="match status" value="1"/>
</dbReference>
<dbReference type="AlphaFoldDB" id="A0A7X9IIT4"/>
<gene>
    <name evidence="1" type="ORF">GYA55_04375</name>
</gene>
<organism evidence="1 2">
    <name type="scientific">SAR324 cluster bacterium</name>
    <dbReference type="NCBI Taxonomy" id="2024889"/>
    <lineage>
        <taxon>Bacteria</taxon>
        <taxon>Deltaproteobacteria</taxon>
        <taxon>SAR324 cluster</taxon>
    </lineage>
</organism>